<protein>
    <recommendedName>
        <fullName evidence="4">Alpha-(1,6)-fucosyltransferase</fullName>
        <ecNumber evidence="3">2.4.1.68</ecNumber>
    </recommendedName>
    <alternativeName>
        <fullName evidence="14">GDP-L-Fuc:N-acetyl-beta-D-glucosaminide alpha1,6-fucosyltransferase</fullName>
    </alternativeName>
    <alternativeName>
        <fullName evidence="16">GDP-fucose--glycoprotein fucosyltransferase</fullName>
    </alternativeName>
    <alternativeName>
        <fullName evidence="15">Glycoprotein 6-alpha-L-fucosyltransferase</fullName>
    </alternativeName>
</protein>
<name>A0AAD9P5Y9_RIDPI</name>
<dbReference type="EC" id="2.4.1.68" evidence="3"/>
<evidence type="ECO:0000256" key="19">
    <source>
        <dbReference type="PROSITE-ProRule" id="PRU00992"/>
    </source>
</evidence>
<keyword evidence="23" id="KW-1185">Reference proteome</keyword>
<feature type="region of interest" description="Important for donor substrate binding" evidence="19">
    <location>
        <begin position="240"/>
        <end position="241"/>
    </location>
</feature>
<evidence type="ECO:0000256" key="17">
    <source>
        <dbReference type="ARBA" id="ARBA00093238"/>
    </source>
</evidence>
<evidence type="ECO:0000256" key="13">
    <source>
        <dbReference type="ARBA" id="ARBA00023157"/>
    </source>
</evidence>
<evidence type="ECO:0000256" key="6">
    <source>
        <dbReference type="ARBA" id="ARBA00022676"/>
    </source>
</evidence>
<keyword evidence="5 18" id="KW-0728">SH3 domain</keyword>
<reference evidence="22" key="1">
    <citation type="journal article" date="2023" name="Mol. Biol. Evol.">
        <title>Third-Generation Sequencing Reveals the Adaptive Role of the Epigenome in Three Deep-Sea Polychaetes.</title>
        <authorList>
            <person name="Perez M."/>
            <person name="Aroh O."/>
            <person name="Sun Y."/>
            <person name="Lan Y."/>
            <person name="Juniper S.K."/>
            <person name="Young C.R."/>
            <person name="Angers B."/>
            <person name="Qian P.Y."/>
        </authorList>
    </citation>
    <scope>NUCLEOTIDE SEQUENCE</scope>
    <source>
        <strain evidence="22">R07B-5</strain>
    </source>
</reference>
<accession>A0AAD9P5Y9</accession>
<evidence type="ECO:0000256" key="10">
    <source>
        <dbReference type="ARBA" id="ARBA00022989"/>
    </source>
</evidence>
<comment type="subcellular location">
    <subcellularLocation>
        <location evidence="1">Golgi apparatus</location>
        <location evidence="1">Golgi stack membrane</location>
        <topology evidence="1">Single-pass type II membrane protein</topology>
    </subcellularLocation>
</comment>
<feature type="domain" description="SH3" evidence="20">
    <location>
        <begin position="377"/>
        <end position="438"/>
    </location>
</feature>
<dbReference type="InterPro" id="IPR036028">
    <property type="entry name" value="SH3-like_dom_sf"/>
</dbReference>
<dbReference type="PROSITE" id="PS51659">
    <property type="entry name" value="GT23"/>
    <property type="match status" value="1"/>
</dbReference>
<comment type="caution">
    <text evidence="22">The sequence shown here is derived from an EMBL/GenBank/DDBJ whole genome shotgun (WGS) entry which is preliminary data.</text>
</comment>
<dbReference type="CDD" id="cd11300">
    <property type="entry name" value="Fut8_like"/>
    <property type="match status" value="1"/>
</dbReference>
<evidence type="ECO:0000256" key="7">
    <source>
        <dbReference type="ARBA" id="ARBA00022679"/>
    </source>
</evidence>
<evidence type="ECO:0000259" key="21">
    <source>
        <dbReference type="PROSITE" id="PS51659"/>
    </source>
</evidence>
<dbReference type="FunFam" id="3.40.50.11350:FF:000001">
    <property type="entry name" value="Alpha-(1,6)-fucosyltransferase"/>
    <property type="match status" value="1"/>
</dbReference>
<dbReference type="PROSITE" id="PS50002">
    <property type="entry name" value="SH3"/>
    <property type="match status" value="1"/>
</dbReference>
<evidence type="ECO:0000256" key="3">
    <source>
        <dbReference type="ARBA" id="ARBA00012660"/>
    </source>
</evidence>
<dbReference type="FunFam" id="2.30.30.40:FF:000070">
    <property type="entry name" value="Alpha-(1,6)-fucosyltransferase"/>
    <property type="match status" value="1"/>
</dbReference>
<dbReference type="EMBL" id="JAODUO010000126">
    <property type="protein sequence ID" value="KAK2188651.1"/>
    <property type="molecule type" value="Genomic_DNA"/>
</dbReference>
<evidence type="ECO:0000256" key="4">
    <source>
        <dbReference type="ARBA" id="ARBA00018201"/>
    </source>
</evidence>
<keyword evidence="13" id="KW-1015">Disulfide bond</keyword>
<evidence type="ECO:0000256" key="2">
    <source>
        <dbReference type="ARBA" id="ARBA00004922"/>
    </source>
</evidence>
<dbReference type="Gene3D" id="2.30.30.40">
    <property type="entry name" value="SH3 Domains"/>
    <property type="match status" value="1"/>
</dbReference>
<dbReference type="AlphaFoldDB" id="A0AAD9P5Y9"/>
<dbReference type="PANTHER" id="PTHR13132:SF29">
    <property type="entry name" value="ALPHA-(1,6)-FUCOSYLTRANSFERASE"/>
    <property type="match status" value="1"/>
</dbReference>
<evidence type="ECO:0000256" key="1">
    <source>
        <dbReference type="ARBA" id="ARBA00004447"/>
    </source>
</evidence>
<dbReference type="Proteomes" id="UP001209878">
    <property type="component" value="Unassembled WGS sequence"/>
</dbReference>
<dbReference type="InterPro" id="IPR027350">
    <property type="entry name" value="GT23_dom"/>
</dbReference>
<keyword evidence="9" id="KW-0735">Signal-anchor</keyword>
<keyword evidence="7 19" id="KW-0808">Transferase</keyword>
<feature type="domain" description="GT23" evidence="21">
    <location>
        <begin position="85"/>
        <end position="368"/>
    </location>
</feature>
<evidence type="ECO:0000256" key="9">
    <source>
        <dbReference type="ARBA" id="ARBA00022968"/>
    </source>
</evidence>
<dbReference type="SMART" id="SM00326">
    <property type="entry name" value="SH3"/>
    <property type="match status" value="1"/>
</dbReference>
<dbReference type="SUPFAM" id="SSF50044">
    <property type="entry name" value="SH3-domain"/>
    <property type="match status" value="1"/>
</dbReference>
<keyword evidence="10" id="KW-1133">Transmembrane helix</keyword>
<dbReference type="PANTHER" id="PTHR13132">
    <property type="entry name" value="ALPHA- 1,6 -FUCOSYLTRANSFERASE"/>
    <property type="match status" value="1"/>
</dbReference>
<dbReference type="Pfam" id="PF14604">
    <property type="entry name" value="SH3_9"/>
    <property type="match status" value="1"/>
</dbReference>
<evidence type="ECO:0000256" key="16">
    <source>
        <dbReference type="ARBA" id="ARBA00032208"/>
    </source>
</evidence>
<evidence type="ECO:0000256" key="15">
    <source>
        <dbReference type="ARBA" id="ARBA00030648"/>
    </source>
</evidence>
<gene>
    <name evidence="22" type="ORF">NP493_126g05022</name>
</gene>
<comment type="catalytic activity">
    <reaction evidence="17">
        <text>N(4)-{beta-D-GlcNAc-(1-&gt;2)-alpha-D-Man-(1-&gt;3)-[beta-D-GlcNAc-(1-&gt;2)-alpha-D-Man-(1-&gt;6)]-beta-D-Man-(1-&gt;4)-beta-D-GlcNAc-(1-&gt;4)-beta-D-GlcNAc}-L-asparaginyl-[protein] + GDP-beta-L-fucose = an N(4)-{beta-D-GlcNAc-(1-&gt;2)-alpha-D-Man-(1-&gt;3)-[beta-D-GlcNAc-(1-&gt;2)-alpha-D-Man-(1-&gt;6)]-beta-D-Man-(1-&gt;4)-beta-D-GlcNAc-(1-&gt;4)-[alpha-L-Fuc-(1-&gt;6)]-beta-D-GlcNAc}-L-asparaginyl-[protein] + GDP + H(+)</text>
        <dbReference type="Rhea" id="RHEA:12985"/>
        <dbReference type="Rhea" id="RHEA-COMP:13526"/>
        <dbReference type="Rhea" id="RHEA-COMP:13532"/>
        <dbReference type="ChEBI" id="CHEBI:15378"/>
        <dbReference type="ChEBI" id="CHEBI:57273"/>
        <dbReference type="ChEBI" id="CHEBI:58189"/>
        <dbReference type="ChEBI" id="CHEBI:60651"/>
        <dbReference type="ChEBI" id="CHEBI:137207"/>
        <dbReference type="EC" id="2.4.1.68"/>
    </reaction>
</comment>
<evidence type="ECO:0000313" key="23">
    <source>
        <dbReference type="Proteomes" id="UP001209878"/>
    </source>
</evidence>
<dbReference type="GO" id="GO:0032580">
    <property type="term" value="C:Golgi cisterna membrane"/>
    <property type="evidence" value="ECO:0007669"/>
    <property type="project" value="UniProtKB-SubCell"/>
</dbReference>
<keyword evidence="6 19" id="KW-0328">Glycosyltransferase</keyword>
<evidence type="ECO:0000313" key="22">
    <source>
        <dbReference type="EMBL" id="KAK2188651.1"/>
    </source>
</evidence>
<dbReference type="InterPro" id="IPR045573">
    <property type="entry name" value="Fut8_N_cat"/>
</dbReference>
<evidence type="ECO:0000256" key="5">
    <source>
        <dbReference type="ARBA" id="ARBA00022443"/>
    </source>
</evidence>
<comment type="similarity">
    <text evidence="19">Belongs to the glycosyltransferase 23 family.</text>
</comment>
<dbReference type="Pfam" id="PF19745">
    <property type="entry name" value="FUT8_N_cat"/>
    <property type="match status" value="1"/>
</dbReference>
<evidence type="ECO:0000256" key="18">
    <source>
        <dbReference type="PROSITE-ProRule" id="PRU00192"/>
    </source>
</evidence>
<dbReference type="GO" id="GO:0006487">
    <property type="term" value="P:protein N-linked glycosylation"/>
    <property type="evidence" value="ECO:0007669"/>
    <property type="project" value="TreeGrafter"/>
</dbReference>
<dbReference type="CDD" id="cd11792">
    <property type="entry name" value="SH3_Fut8"/>
    <property type="match status" value="1"/>
</dbReference>
<keyword evidence="12" id="KW-0472">Membrane</keyword>
<keyword evidence="8" id="KW-0812">Transmembrane</keyword>
<keyword evidence="11" id="KW-0333">Golgi apparatus</keyword>
<comment type="pathway">
    <text evidence="2">Protein modification; protein glycosylation.</text>
</comment>
<dbReference type="GO" id="GO:0008424">
    <property type="term" value="F:glycoprotein 6-alpha-L-fucosyltransferase activity"/>
    <property type="evidence" value="ECO:0007669"/>
    <property type="project" value="UniProtKB-EC"/>
</dbReference>
<dbReference type="InterPro" id="IPR035653">
    <property type="entry name" value="Fut8_SH3"/>
</dbReference>
<evidence type="ECO:0000259" key="20">
    <source>
        <dbReference type="PROSITE" id="PS50002"/>
    </source>
</evidence>
<sequence>MWYFIASVLKKEGTTMGPNNTYTIKKEAMRTLDAISEEYTLLLRDIHDLKAASGPKGWREEEAKELSEMVQRQLYKLQNPHDCKEARMLVVHLARACGFGCIVHKLAYNFILAIGLNRTLVLVKSDMPYHKEGWDAAFLPISRHCPYNSSRETDSIFNTTKKVLHIYENTRDIRLLPFMPRAIPEYLAPRLLRLHGQPFVWWVGQLVKYLMRPQPFLQEDFGVTEKWLGFKRPIVGIHIRRSDKIGYEADFHKVEEYMSHVELYYKHLRKHGPVDKKRIYLATDGRDVHAEMAKKFPEYEVISDKINTKLANEESRYTGPSLRSIIMDIHFLSMTDYLVCTFSSQVCRLAYELMQTQHPDASSWFHSLDDIYYFGEQIDHLQEVLVDHLPQTDAEIELKKGDIIKVAGNHWNGYSKGTNVRTEKKGLYPSFKVKEHKVVSEFVMNDTIRRLNLIRSHYINNNNRFEFNDIRFM</sequence>
<dbReference type="Gene3D" id="3.40.50.11350">
    <property type="match status" value="1"/>
</dbReference>
<dbReference type="InterPro" id="IPR001452">
    <property type="entry name" value="SH3_domain"/>
</dbReference>
<evidence type="ECO:0000256" key="11">
    <source>
        <dbReference type="ARBA" id="ARBA00023034"/>
    </source>
</evidence>
<evidence type="ECO:0000256" key="8">
    <source>
        <dbReference type="ARBA" id="ARBA00022692"/>
    </source>
</evidence>
<evidence type="ECO:0000256" key="14">
    <source>
        <dbReference type="ARBA" id="ARBA00030434"/>
    </source>
</evidence>
<evidence type="ECO:0000256" key="12">
    <source>
        <dbReference type="ARBA" id="ARBA00023136"/>
    </source>
</evidence>
<organism evidence="22 23">
    <name type="scientific">Ridgeia piscesae</name>
    <name type="common">Tubeworm</name>
    <dbReference type="NCBI Taxonomy" id="27915"/>
    <lineage>
        <taxon>Eukaryota</taxon>
        <taxon>Metazoa</taxon>
        <taxon>Spiralia</taxon>
        <taxon>Lophotrochozoa</taxon>
        <taxon>Annelida</taxon>
        <taxon>Polychaeta</taxon>
        <taxon>Sedentaria</taxon>
        <taxon>Canalipalpata</taxon>
        <taxon>Sabellida</taxon>
        <taxon>Siboglinidae</taxon>
        <taxon>Ridgeia</taxon>
    </lineage>
</organism>
<proteinExistence type="inferred from homology"/>